<dbReference type="InterPro" id="IPR029058">
    <property type="entry name" value="AB_hydrolase_fold"/>
</dbReference>
<dbReference type="InterPro" id="IPR002925">
    <property type="entry name" value="Dienelactn_hydro"/>
</dbReference>
<gene>
    <name evidence="2" type="ORF">E1H14_11570</name>
</gene>
<reference evidence="2 3" key="1">
    <citation type="submission" date="2019-03" db="EMBL/GenBank/DDBJ databases">
        <title>Nitrincola sp. nov. isolated from an Indian soda lake.</title>
        <authorList>
            <person name="Joshi A."/>
            <person name="Thite S.V."/>
            <person name="Joseph N."/>
            <person name="Dhotre D."/>
            <person name="Moorthy M."/>
            <person name="Shouche Y.S."/>
        </authorList>
    </citation>
    <scope>NUCLEOTIDE SEQUENCE [LARGE SCALE GENOMIC DNA]</scope>
    <source>
        <strain evidence="2 3">MEB193</strain>
    </source>
</reference>
<dbReference type="AlphaFoldDB" id="A0A5A9W349"/>
<evidence type="ECO:0000313" key="3">
    <source>
        <dbReference type="Proteomes" id="UP000325302"/>
    </source>
</evidence>
<accession>A0A5A9W349</accession>
<proteinExistence type="predicted"/>
<dbReference type="Proteomes" id="UP000325302">
    <property type="component" value="Unassembled WGS sequence"/>
</dbReference>
<dbReference type="RefSeq" id="WP_149391633.1">
    <property type="nucleotide sequence ID" value="NZ_SMRS01000008.1"/>
</dbReference>
<evidence type="ECO:0000313" key="2">
    <source>
        <dbReference type="EMBL" id="KAA0873981.1"/>
    </source>
</evidence>
<organism evidence="2 3">
    <name type="scientific">Nitrincola tapanii</name>
    <dbReference type="NCBI Taxonomy" id="1708751"/>
    <lineage>
        <taxon>Bacteria</taxon>
        <taxon>Pseudomonadati</taxon>
        <taxon>Pseudomonadota</taxon>
        <taxon>Gammaproteobacteria</taxon>
        <taxon>Oceanospirillales</taxon>
        <taxon>Oceanospirillaceae</taxon>
        <taxon>Nitrincola</taxon>
    </lineage>
</organism>
<dbReference type="EMBL" id="SMRS01000008">
    <property type="protein sequence ID" value="KAA0873981.1"/>
    <property type="molecule type" value="Genomic_DNA"/>
</dbReference>
<feature type="domain" description="Dienelactone hydrolase" evidence="1">
    <location>
        <begin position="26"/>
        <end position="227"/>
    </location>
</feature>
<dbReference type="OrthoDB" id="9787933at2"/>
<dbReference type="InterPro" id="IPR050261">
    <property type="entry name" value="FrsA_esterase"/>
</dbReference>
<dbReference type="PANTHER" id="PTHR22946:SF0">
    <property type="entry name" value="DIENELACTONE HYDROLASE DOMAIN-CONTAINING PROTEIN"/>
    <property type="match status" value="1"/>
</dbReference>
<dbReference type="GO" id="GO:0016787">
    <property type="term" value="F:hydrolase activity"/>
    <property type="evidence" value="ECO:0007669"/>
    <property type="project" value="InterPro"/>
</dbReference>
<keyword evidence="3" id="KW-1185">Reference proteome</keyword>
<evidence type="ECO:0000259" key="1">
    <source>
        <dbReference type="Pfam" id="PF01738"/>
    </source>
</evidence>
<name>A0A5A9W349_9GAMM</name>
<comment type="caution">
    <text evidence="2">The sequence shown here is derived from an EMBL/GenBank/DDBJ whole genome shotgun (WGS) entry which is preliminary data.</text>
</comment>
<dbReference type="PANTHER" id="PTHR22946">
    <property type="entry name" value="DIENELACTONE HYDROLASE DOMAIN-CONTAINING PROTEIN-RELATED"/>
    <property type="match status" value="1"/>
</dbReference>
<sequence length="229" mass="25430">MPQIQPQTLEGRRHQHQLFATPTRRSLLVYSTWAGISEFEQGIARKLQALGWNVWLIDLYGQDTDLSGIEQRAEAMSLLLQDFTALRQRLQAFVEFVKTETPESCEELAVMGYCLGGLCAIQSTLYVPEISRGVSLHGLLSFPKDLQPQAANKALLILNGAADPMVPDSDLLATRQYLNQSTLDWTLVDLGHALHSFAIPGSHNPALGVAYDARSEARSWQYLSAFLSD</sequence>
<dbReference type="Pfam" id="PF01738">
    <property type="entry name" value="DLH"/>
    <property type="match status" value="1"/>
</dbReference>
<dbReference type="Gene3D" id="3.40.50.1820">
    <property type="entry name" value="alpha/beta hydrolase"/>
    <property type="match status" value="1"/>
</dbReference>
<protein>
    <recommendedName>
        <fullName evidence="1">Dienelactone hydrolase domain-containing protein</fullName>
    </recommendedName>
</protein>
<dbReference type="SUPFAM" id="SSF53474">
    <property type="entry name" value="alpha/beta-Hydrolases"/>
    <property type="match status" value="1"/>
</dbReference>